<organism evidence="2">
    <name type="scientific">uncultured Caudovirales phage</name>
    <dbReference type="NCBI Taxonomy" id="2100421"/>
    <lineage>
        <taxon>Viruses</taxon>
        <taxon>Duplodnaviria</taxon>
        <taxon>Heunggongvirae</taxon>
        <taxon>Uroviricota</taxon>
        <taxon>Caudoviricetes</taxon>
        <taxon>Peduoviridae</taxon>
        <taxon>Maltschvirus</taxon>
        <taxon>Maltschvirus maltsch</taxon>
    </lineage>
</organism>
<dbReference type="EMBL" id="LR796833">
    <property type="protein sequence ID" value="CAB4168682.1"/>
    <property type="molecule type" value="Genomic_DNA"/>
</dbReference>
<evidence type="ECO:0000313" key="5">
    <source>
        <dbReference type="EMBL" id="CAB4210817.1"/>
    </source>
</evidence>
<proteinExistence type="predicted"/>
<gene>
    <name evidence="3" type="ORF">UFOVP1069_73</name>
    <name evidence="4" type="ORF">UFOVP1301_67</name>
    <name evidence="5" type="ORF">UFOVP1415_47</name>
    <name evidence="1" type="ORF">UFOVP663_52</name>
    <name evidence="2" type="ORF">UFOVP894_28</name>
</gene>
<evidence type="ECO:0000313" key="4">
    <source>
        <dbReference type="EMBL" id="CAB4196260.1"/>
    </source>
</evidence>
<sequence>MAQQPDEALLQASIDSKLFERFTKQRDKYGMSNREFLTRMLDEALPRWEKAPAPAPVK</sequence>
<reference evidence="2" key="1">
    <citation type="submission" date="2020-05" db="EMBL/GenBank/DDBJ databases">
        <authorList>
            <person name="Chiriac C."/>
            <person name="Salcher M."/>
            <person name="Ghai R."/>
            <person name="Kavagutti S V."/>
        </authorList>
    </citation>
    <scope>NUCLEOTIDE SEQUENCE</scope>
</reference>
<evidence type="ECO:0000313" key="1">
    <source>
        <dbReference type="EMBL" id="CAB4156253.1"/>
    </source>
</evidence>
<protein>
    <submittedName>
        <fullName evidence="2">Uncharacterized protein</fullName>
    </submittedName>
</protein>
<name>A0A6J5PC32_9CAUD</name>
<evidence type="ECO:0000313" key="2">
    <source>
        <dbReference type="EMBL" id="CAB4168682.1"/>
    </source>
</evidence>
<dbReference type="EMBL" id="LR797249">
    <property type="protein sequence ID" value="CAB4196260.1"/>
    <property type="molecule type" value="Genomic_DNA"/>
</dbReference>
<dbReference type="EMBL" id="LR797372">
    <property type="protein sequence ID" value="CAB4210817.1"/>
    <property type="molecule type" value="Genomic_DNA"/>
</dbReference>
<dbReference type="EMBL" id="LR796633">
    <property type="protein sequence ID" value="CAB4156253.1"/>
    <property type="molecule type" value="Genomic_DNA"/>
</dbReference>
<evidence type="ECO:0000313" key="3">
    <source>
        <dbReference type="EMBL" id="CAB4181853.1"/>
    </source>
</evidence>
<accession>A0A6J5PC32</accession>
<dbReference type="EMBL" id="LR797012">
    <property type="protein sequence ID" value="CAB4181853.1"/>
    <property type="molecule type" value="Genomic_DNA"/>
</dbReference>